<dbReference type="EMBL" id="JBBAYM010000011">
    <property type="protein sequence ID" value="MEI5611167.1"/>
    <property type="molecule type" value="Genomic_DNA"/>
</dbReference>
<sequence length="417" mass="44145">MSGIGISRRGLLAGASALGTTAALSACGAKTGSGTSSNAGAQADTSGDTVKVGLLNSLSGTMAISEVTVHNALLLAVKEINAAGGVLGKKLKPISQDGASDWPTFAEKAEALITDDKVAATFGCWTSASRKAVKPVFERYKSLLFYPVQYEGLEQSPYIFYIGATTNQQIVPALDYLKKQGLTRLYLVGSDYVFPRTANKIIKAYAEAQGLKVVGEDYAPLGSTEFGTIVNKVKDAGADAVFNTLNGDSNVAFFKEYKSAGLTAKSLPVLSVSIAEEEVKSIGTQYLEGQLTAWNYYETTPGAANTKFVAAYQAAYGKDKPTSDPMEAAYISVYLWKEMVEKAGSFDVAKVKKAADGIELDAPEGKVTVDGATQHVRKTARIGRIGSDGLIEEVWNSGKPIEPDPYLKGYDWAAGLS</sequence>
<organism evidence="2 3">
    <name type="scientific">Streptomyces brasiliscabiei</name>
    <dbReference type="NCBI Taxonomy" id="2736302"/>
    <lineage>
        <taxon>Bacteria</taxon>
        <taxon>Bacillati</taxon>
        <taxon>Actinomycetota</taxon>
        <taxon>Actinomycetes</taxon>
        <taxon>Kitasatosporales</taxon>
        <taxon>Streptomycetaceae</taxon>
        <taxon>Streptomyces</taxon>
    </lineage>
</organism>
<dbReference type="Proteomes" id="UP001365781">
    <property type="component" value="Unassembled WGS sequence"/>
</dbReference>
<evidence type="ECO:0000313" key="2">
    <source>
        <dbReference type="EMBL" id="MEI5611167.1"/>
    </source>
</evidence>
<dbReference type="CDD" id="cd06355">
    <property type="entry name" value="PBP1_FmdD-like"/>
    <property type="match status" value="1"/>
</dbReference>
<feature type="chain" id="PRO_5047181520" evidence="1">
    <location>
        <begin position="26"/>
        <end position="417"/>
    </location>
</feature>
<dbReference type="PROSITE" id="PS51318">
    <property type="entry name" value="TAT"/>
    <property type="match status" value="1"/>
</dbReference>
<proteinExistence type="predicted"/>
<accession>A0ABU8GDA1</accession>
<reference evidence="2 3" key="1">
    <citation type="submission" date="2024-03" db="EMBL/GenBank/DDBJ databases">
        <title>First Report of Pectobacterium brasiliscabiei causing potato scab in china.</title>
        <authorList>
            <person name="Handique U."/>
        </authorList>
    </citation>
    <scope>NUCLEOTIDE SEQUENCE [LARGE SCALE GENOMIC DNA]</scope>
    <source>
        <strain evidence="2 3">ZRIMU1503</strain>
    </source>
</reference>
<dbReference type="SUPFAM" id="SSF53822">
    <property type="entry name" value="Periplasmic binding protein-like I"/>
    <property type="match status" value="1"/>
</dbReference>
<keyword evidence="1" id="KW-0732">Signal</keyword>
<dbReference type="RefSeq" id="WP_336539182.1">
    <property type="nucleotide sequence ID" value="NZ_JBBAYL010000019.1"/>
</dbReference>
<dbReference type="Pfam" id="PF13433">
    <property type="entry name" value="Peripla_BP_5"/>
    <property type="match status" value="1"/>
</dbReference>
<protein>
    <submittedName>
        <fullName evidence="2">Urea ABC transporter substrate-binding protein</fullName>
    </submittedName>
</protein>
<dbReference type="InterPro" id="IPR028082">
    <property type="entry name" value="Peripla_BP_I"/>
</dbReference>
<dbReference type="NCBIfam" id="TIGR03407">
    <property type="entry name" value="urea_ABC_UrtA"/>
    <property type="match status" value="1"/>
</dbReference>
<feature type="signal peptide" evidence="1">
    <location>
        <begin position="1"/>
        <end position="25"/>
    </location>
</feature>
<dbReference type="Gene3D" id="3.40.50.2300">
    <property type="match status" value="2"/>
</dbReference>
<dbReference type="PANTHER" id="PTHR47628:SF1">
    <property type="entry name" value="ALIPHATIC AMIDASE EXPRESSION-REGULATING PROTEIN"/>
    <property type="match status" value="1"/>
</dbReference>
<gene>
    <name evidence="2" type="primary">urtA</name>
    <name evidence="2" type="ORF">WB403_18565</name>
</gene>
<dbReference type="InterPro" id="IPR006311">
    <property type="entry name" value="TAT_signal"/>
</dbReference>
<keyword evidence="3" id="KW-1185">Reference proteome</keyword>
<comment type="caution">
    <text evidence="2">The sequence shown here is derived from an EMBL/GenBank/DDBJ whole genome shotgun (WGS) entry which is preliminary data.</text>
</comment>
<evidence type="ECO:0000313" key="3">
    <source>
        <dbReference type="Proteomes" id="UP001365781"/>
    </source>
</evidence>
<dbReference type="InterPro" id="IPR017777">
    <property type="entry name" value="ABC_urea-bd_UrtA"/>
</dbReference>
<name>A0ABU8GDA1_9ACTN</name>
<dbReference type="PANTHER" id="PTHR47628">
    <property type="match status" value="1"/>
</dbReference>
<evidence type="ECO:0000256" key="1">
    <source>
        <dbReference type="SAM" id="SignalP"/>
    </source>
</evidence>